<evidence type="ECO:0008006" key="3">
    <source>
        <dbReference type="Google" id="ProtNLM"/>
    </source>
</evidence>
<reference evidence="2" key="1">
    <citation type="journal article" date="2014" name="Genome Biol. Evol.">
        <title>Pangenome evidence for extensive interdomain horizontal transfer affecting lineage core and shell genes in uncultured planktonic thaumarchaeota and euryarchaeota.</title>
        <authorList>
            <person name="Deschamps P."/>
            <person name="Zivanovic Y."/>
            <person name="Moreira D."/>
            <person name="Rodriguez-Valera F."/>
            <person name="Lopez-Garcia P."/>
        </authorList>
    </citation>
    <scope>NUCLEOTIDE SEQUENCE</scope>
</reference>
<dbReference type="InterPro" id="IPR049886">
    <property type="entry name" value="CFI_box_CTERM_dom"/>
</dbReference>
<keyword evidence="1" id="KW-0472">Membrane</keyword>
<sequence length="571" mass="64368">MSIKKILIFSIIFCLLFPASSVYGHGLGIDTISSINIQEKQFSVSIEMPMYFENEQEQITITATDNETDENVNNVTYLIGIFYKDEMILRNYFFAENGILPIIATPTDDGDITIVGDQDSLLGAWSGTESNPVEITGPIFNSGGLYTFEIEIRTIDEPTNVIEDSGVYFADLTIVESKPFPQKDKNNVDVEFSTKSYFDSISNFQYNPDVKEVIFDMPFDWNESQMSHVSVVHVETHFPKDFAEFLSPSYTGYVNDIKLFKSSVTVDDYTYDDERTVHFVLLQDHLRYLKNEMRALEQPLPDKIEFKLVASQETKFPLIAYTASEEFKVNLAWDPMDIEAGVPTNFVFTIRDSYTDSPMRLSDYTFVIIQNNEEIHRVTDNAEVGGDFEKFTFSEDQTGPTIIKFENIRNTGQETEFALVVVDEIVGEKKIEEVVEEPATAPQESSEEGGGCLIATAAYGSELAPQVQQLRELRDNQLMNTESGSAFMTTFNDVYYSFSPYIADLEREHPLFKEAVKVAITPMLSTLAIMESAETESEVLGLGLSVIALNLGMYIGLPAFGIVKVIQLRKN</sequence>
<protein>
    <recommendedName>
        <fullName evidence="3">Peptidyl-prolyl isomerase</fullName>
    </recommendedName>
</protein>
<dbReference type="NCBIfam" id="NF041770">
    <property type="entry name" value="CFI_box_CTERM"/>
    <property type="match status" value="1"/>
</dbReference>
<keyword evidence="1" id="KW-1133">Transmembrane helix</keyword>
<accession>A0A075H804</accession>
<feature type="transmembrane region" description="Helical" evidence="1">
    <location>
        <begin position="539"/>
        <end position="563"/>
    </location>
</feature>
<keyword evidence="1" id="KW-0812">Transmembrane</keyword>
<name>A0A075H804_9ARCH</name>
<organism evidence="2">
    <name type="scientific">uncultured marine thaumarchaeote KM3_51_A05</name>
    <dbReference type="NCBI Taxonomy" id="1456173"/>
    <lineage>
        <taxon>Archaea</taxon>
        <taxon>Nitrososphaerota</taxon>
        <taxon>environmental samples</taxon>
    </lineage>
</organism>
<proteinExistence type="predicted"/>
<dbReference type="EMBL" id="KF900911">
    <property type="protein sequence ID" value="AIF11210.1"/>
    <property type="molecule type" value="Genomic_DNA"/>
</dbReference>
<dbReference type="AlphaFoldDB" id="A0A075H804"/>
<evidence type="ECO:0000313" key="2">
    <source>
        <dbReference type="EMBL" id="AIF11210.1"/>
    </source>
</evidence>
<evidence type="ECO:0000256" key="1">
    <source>
        <dbReference type="SAM" id="Phobius"/>
    </source>
</evidence>